<accession>A0ABD2PYZ1</accession>
<evidence type="ECO:0000313" key="2">
    <source>
        <dbReference type="Proteomes" id="UP001626550"/>
    </source>
</evidence>
<evidence type="ECO:0000313" key="1">
    <source>
        <dbReference type="EMBL" id="KAL3312303.1"/>
    </source>
</evidence>
<keyword evidence="2" id="KW-1185">Reference proteome</keyword>
<organism evidence="1 2">
    <name type="scientific">Cichlidogyrus casuarinus</name>
    <dbReference type="NCBI Taxonomy" id="1844966"/>
    <lineage>
        <taxon>Eukaryota</taxon>
        <taxon>Metazoa</taxon>
        <taxon>Spiralia</taxon>
        <taxon>Lophotrochozoa</taxon>
        <taxon>Platyhelminthes</taxon>
        <taxon>Monogenea</taxon>
        <taxon>Monopisthocotylea</taxon>
        <taxon>Dactylogyridea</taxon>
        <taxon>Ancyrocephalidae</taxon>
        <taxon>Cichlidogyrus</taxon>
    </lineage>
</organism>
<dbReference type="Proteomes" id="UP001626550">
    <property type="component" value="Unassembled WGS sequence"/>
</dbReference>
<comment type="caution">
    <text evidence="1">The sequence shown here is derived from an EMBL/GenBank/DDBJ whole genome shotgun (WGS) entry which is preliminary data.</text>
</comment>
<protein>
    <submittedName>
        <fullName evidence="1">Uncharacterized protein</fullName>
    </submittedName>
</protein>
<dbReference type="AlphaFoldDB" id="A0ABD2PYZ1"/>
<name>A0ABD2PYZ1_9PLAT</name>
<dbReference type="EMBL" id="JBJKFK010001755">
    <property type="protein sequence ID" value="KAL3312303.1"/>
    <property type="molecule type" value="Genomic_DNA"/>
</dbReference>
<reference evidence="1 2" key="1">
    <citation type="submission" date="2024-11" db="EMBL/GenBank/DDBJ databases">
        <title>Adaptive evolution of stress response genes in parasites aligns with host niche diversity.</title>
        <authorList>
            <person name="Hahn C."/>
            <person name="Resl P."/>
        </authorList>
    </citation>
    <scope>NUCLEOTIDE SEQUENCE [LARGE SCALE GENOMIC DNA]</scope>
    <source>
        <strain evidence="1">EGGRZ-B1_66</strain>
        <tissue evidence="1">Body</tissue>
    </source>
</reference>
<sequence>MQNLTFLESLLQENLQTDYIKRCLDKLGFELAKGSVMKKDVIYRFNHLFSAWLNEDKLDTNVSLYSTIEIACAFDL</sequence>
<proteinExistence type="predicted"/>
<gene>
    <name evidence="1" type="ORF">Ciccas_009107</name>
</gene>